<accession>A0A7W6HIH3</accession>
<name>A0A7W6HIH3_9HYPH</name>
<dbReference type="RefSeq" id="WP_183211164.1">
    <property type="nucleotide sequence ID" value="NZ_JACIEM010000007.1"/>
</dbReference>
<gene>
    <name evidence="2" type="ORF">GGR03_004653</name>
</gene>
<dbReference type="AlphaFoldDB" id="A0A7W6HIH3"/>
<comment type="caution">
    <text evidence="2">The sequence shown here is derived from an EMBL/GenBank/DDBJ whole genome shotgun (WGS) entry which is preliminary data.</text>
</comment>
<feature type="signal peptide" evidence="1">
    <location>
        <begin position="1"/>
        <end position="21"/>
    </location>
</feature>
<keyword evidence="3" id="KW-1185">Reference proteome</keyword>
<evidence type="ECO:0000313" key="3">
    <source>
        <dbReference type="Proteomes" id="UP000588647"/>
    </source>
</evidence>
<organism evidence="2 3">
    <name type="scientific">Aurantimonas endophytica</name>
    <dbReference type="NCBI Taxonomy" id="1522175"/>
    <lineage>
        <taxon>Bacteria</taxon>
        <taxon>Pseudomonadati</taxon>
        <taxon>Pseudomonadota</taxon>
        <taxon>Alphaproteobacteria</taxon>
        <taxon>Hyphomicrobiales</taxon>
        <taxon>Aurantimonadaceae</taxon>
        <taxon>Aurantimonas</taxon>
    </lineage>
</organism>
<evidence type="ECO:0000256" key="1">
    <source>
        <dbReference type="SAM" id="SignalP"/>
    </source>
</evidence>
<feature type="chain" id="PRO_5030776920" evidence="1">
    <location>
        <begin position="22"/>
        <end position="224"/>
    </location>
</feature>
<sequence length="224" mass="24703">MRHRYLILTTALLTTAFSAWDAAPLASARPAQAAELRTNAIQTRAIPENEALVMRIIFEDCLGYIRHDRMPFQGLATRQASPEAVKELRSPLLSRRGTVELLSARYVASWGVDSDRRFCMVQTIRDGDGPPAPRLLGVRPEGFIARVTGRAVKEKIPERYTGEEFSPLTVTGWHEPETGHDSGPERGVSFTIMPTDHNEDDSILEAGLLVMSGPLLPDIGEGAR</sequence>
<evidence type="ECO:0000313" key="2">
    <source>
        <dbReference type="EMBL" id="MBB4005551.1"/>
    </source>
</evidence>
<dbReference type="Proteomes" id="UP000588647">
    <property type="component" value="Unassembled WGS sequence"/>
</dbReference>
<keyword evidence="1" id="KW-0732">Signal</keyword>
<reference evidence="2 3" key="1">
    <citation type="submission" date="2020-08" db="EMBL/GenBank/DDBJ databases">
        <title>Genomic Encyclopedia of Type Strains, Phase IV (KMG-IV): sequencing the most valuable type-strain genomes for metagenomic binning, comparative biology and taxonomic classification.</title>
        <authorList>
            <person name="Goeker M."/>
        </authorList>
    </citation>
    <scope>NUCLEOTIDE SEQUENCE [LARGE SCALE GENOMIC DNA]</scope>
    <source>
        <strain evidence="2 3">DSM 103570</strain>
    </source>
</reference>
<proteinExistence type="predicted"/>
<protein>
    <submittedName>
        <fullName evidence="2">Uncharacterized protein</fullName>
    </submittedName>
</protein>
<dbReference type="EMBL" id="JACIEM010000007">
    <property type="protein sequence ID" value="MBB4005551.1"/>
    <property type="molecule type" value="Genomic_DNA"/>
</dbReference>